<sequence length="1134" mass="128449">MASTSSSSELRKALSKYAFPSVNELSHLRAADPTTSYRSSFFRLQIDELLATVDHKPSAKASLGLQKLLFQVKEILQNLEDQQVTQDALEARGLLVRSHVKRKEIVLPFQRPSRLDVIGSYILQTMAYCPKDRTDYGVLSIDLAVEMPAACFLPKDFGNYRYFDKRNLYLGVLVSELQSHQELFQNVMLQTWHGEYEKPVAILKINPAFLRDNGLKGAKVCIRVIPVITTDMFKLAKLTSSRNNIKHEPDMTEQEMKECSTPMYNNSILEDMMMRQHTRELHTVLKEAPTFAEACILSKVWLRQRGFHKAVDSINDFLVSMLLLYLYQIKRINAQTPSDQMFKVLVQFIAVHKLEDDPLQFPPLEGGVVLTTEGMEIFRKLYDLVFLDSSGRLNLLGRVTRSGWKEIQNAAAESVKLVQHCTMDGFRSLFIKKNEFWTRYDQYYWFPAPAPVDSADEDTYTVQEKRIINDMGLEQFWLRKLGSVLSKALTDRVSLVRPIAEDSVEWGMRDDALPTQRKVALGLRINPDNAWRIVDKGPSVDDKVASSQFRQFWRGKSELRRFKDGAIIEAVVWEGISTENRHRVLDAIVNFIVPVHFPQLSSSQIKTSNAALYSALNVEEPAGLKMAKASNALFESTMNSVSKLWVIFNNLVKTLRDLESLPLKVSDVLPVHPAFRYTSLFPVEPHPLAYSKGEKVDAAPMAHVNTVLEPLVVHVKFERSLAWPNEKKALLHAKTGFYVHIGHELQSRLNLRCEVAKDCVDVFISGYVFRLIIRSEKELSVLTGAAGVKKLALVHSPEYVTVKRETDYLSKHASTVHALHTKNTSYGPTVRLVQRWVADKALSNVLPIEAVELIVADVFLTTVSTCTPHSVLSGFVRFLKRVASFDWQNVPFIVDLNSSLDDDKRREILKRFEASTSSPSVHPAMFIAADYEDMDCLSSWTRFTPDKVVVQRLVCLAQASYDVLVSWLASGASSSGWKTAFSSSRMEFDAMLQLATENLPTKRIRVNGDKKHPFVAPVYKNMDLTAVPVMIGFDPVRELLEDLQRMFGHLAFFFINGVDTKEILVTWKPQAFLPVKFRAITANYQIPLPNDDAAEDEESTRCFAVPNIFEILSDMQSLSHGMVIGVALQPFESS</sequence>
<comment type="subcellular location">
    <subcellularLocation>
        <location evidence="1 5">Nucleus</location>
        <location evidence="1 5">Nucleolus</location>
    </subcellularLocation>
</comment>
<organism evidence="12 13">
    <name type="scientific">Peronospora effusa</name>
    <dbReference type="NCBI Taxonomy" id="542832"/>
    <lineage>
        <taxon>Eukaryota</taxon>
        <taxon>Sar</taxon>
        <taxon>Stramenopiles</taxon>
        <taxon>Oomycota</taxon>
        <taxon>Peronosporomycetes</taxon>
        <taxon>Peronosporales</taxon>
        <taxon>Peronosporaceae</taxon>
        <taxon>Peronospora</taxon>
    </lineage>
</organism>
<gene>
    <name evidence="12" type="ORF">DD238_005223</name>
</gene>
<dbReference type="Pfam" id="PF17405">
    <property type="entry name" value="Nrap_D4"/>
    <property type="match status" value="1"/>
</dbReference>
<dbReference type="InterPro" id="IPR035082">
    <property type="entry name" value="Nrap_D1"/>
</dbReference>
<dbReference type="Pfam" id="PF03813">
    <property type="entry name" value="Nrap"/>
    <property type="match status" value="1"/>
</dbReference>
<evidence type="ECO:0000259" key="9">
    <source>
        <dbReference type="Pfam" id="PF17405"/>
    </source>
</evidence>
<feature type="domain" description="Nrap protein" evidence="10">
    <location>
        <begin position="824"/>
        <end position="974"/>
    </location>
</feature>
<dbReference type="Gene3D" id="1.10.1410.10">
    <property type="match status" value="1"/>
</dbReference>
<evidence type="ECO:0000256" key="3">
    <source>
        <dbReference type="ARBA" id="ARBA00022884"/>
    </source>
</evidence>
<comment type="similarity">
    <text evidence="2 5">Belongs to the NRAP family.</text>
</comment>
<evidence type="ECO:0000259" key="6">
    <source>
        <dbReference type="Pfam" id="PF03813"/>
    </source>
</evidence>
<evidence type="ECO:0008006" key="14">
    <source>
        <dbReference type="Google" id="ProtNLM"/>
    </source>
</evidence>
<dbReference type="PANTHER" id="PTHR17972:SF0">
    <property type="entry name" value="NUCLEOLAR PROTEIN 6"/>
    <property type="match status" value="1"/>
</dbReference>
<feature type="domain" description="Nrap protein" evidence="8">
    <location>
        <begin position="437"/>
        <end position="597"/>
    </location>
</feature>
<dbReference type="PANTHER" id="PTHR17972">
    <property type="entry name" value="NUCLEOLAR RNA-ASSOCIATED PROTEIN"/>
    <property type="match status" value="1"/>
</dbReference>
<accession>A0A3M6VS88</accession>
<keyword evidence="13" id="KW-1185">Reference proteome</keyword>
<reference evidence="12 13" key="1">
    <citation type="submission" date="2018-06" db="EMBL/GenBank/DDBJ databases">
        <title>Comparative genomics of downy mildews reveals potential adaptations to biotrophy.</title>
        <authorList>
            <person name="Fletcher K."/>
            <person name="Klosterman S.J."/>
            <person name="Derevnina L."/>
            <person name="Martin F."/>
            <person name="Koike S."/>
            <person name="Reyes Chin-Wo S."/>
            <person name="Mou B."/>
            <person name="Michelmore R."/>
        </authorList>
    </citation>
    <scope>NUCLEOTIDE SEQUENCE [LARGE SCALE GENOMIC DNA]</scope>
    <source>
        <strain evidence="12 13">R14</strain>
    </source>
</reference>
<proteinExistence type="inferred from homology"/>
<dbReference type="GO" id="GO:0003723">
    <property type="term" value="F:RNA binding"/>
    <property type="evidence" value="ECO:0007669"/>
    <property type="project" value="UniProtKB-KW"/>
</dbReference>
<feature type="domain" description="Nrap protein" evidence="9">
    <location>
        <begin position="631"/>
        <end position="821"/>
    </location>
</feature>
<feature type="domain" description="Nrap protein" evidence="11">
    <location>
        <begin position="987"/>
        <end position="1123"/>
    </location>
</feature>
<dbReference type="STRING" id="542832.A0A3M6VS88"/>
<protein>
    <recommendedName>
        <fullName evidence="14">Nucleolar protein 6</fullName>
    </recommendedName>
</protein>
<feature type="domain" description="Nrap protein" evidence="6">
    <location>
        <begin position="141"/>
        <end position="286"/>
    </location>
</feature>
<dbReference type="GO" id="GO:0006409">
    <property type="term" value="P:tRNA export from nucleus"/>
    <property type="evidence" value="ECO:0007669"/>
    <property type="project" value="TreeGrafter"/>
</dbReference>
<dbReference type="GO" id="GO:0006364">
    <property type="term" value="P:rRNA processing"/>
    <property type="evidence" value="ECO:0007669"/>
    <property type="project" value="TreeGrafter"/>
</dbReference>
<dbReference type="VEuPathDB" id="FungiDB:DD237_001629"/>
<dbReference type="Pfam" id="PF17403">
    <property type="entry name" value="Nrap_D2"/>
    <property type="match status" value="1"/>
</dbReference>
<dbReference type="GO" id="GO:0034456">
    <property type="term" value="C:UTP-C complex"/>
    <property type="evidence" value="ECO:0007669"/>
    <property type="project" value="TreeGrafter"/>
</dbReference>
<dbReference type="FunFam" id="1.10.1410.10:FF:000005">
    <property type="entry name" value="Nucleolar protein 6"/>
    <property type="match status" value="1"/>
</dbReference>
<dbReference type="InterPro" id="IPR035367">
    <property type="entry name" value="Nrap_D2"/>
</dbReference>
<keyword evidence="4 5" id="KW-0539">Nucleus</keyword>
<evidence type="ECO:0000313" key="12">
    <source>
        <dbReference type="EMBL" id="RMX69003.1"/>
    </source>
</evidence>
<evidence type="ECO:0000256" key="5">
    <source>
        <dbReference type="RuleBase" id="RU364032"/>
    </source>
</evidence>
<dbReference type="Pfam" id="PF17404">
    <property type="entry name" value="Nrap_D3"/>
    <property type="match status" value="1"/>
</dbReference>
<evidence type="ECO:0000256" key="2">
    <source>
        <dbReference type="ARBA" id="ARBA00006674"/>
    </source>
</evidence>
<name>A0A3M6VS88_9STRA</name>
<evidence type="ECO:0000259" key="10">
    <source>
        <dbReference type="Pfam" id="PF17406"/>
    </source>
</evidence>
<evidence type="ECO:0000313" key="13">
    <source>
        <dbReference type="Proteomes" id="UP000282087"/>
    </source>
</evidence>
<dbReference type="Pfam" id="PF17406">
    <property type="entry name" value="Nrap_D5"/>
    <property type="match status" value="1"/>
</dbReference>
<evidence type="ECO:0000256" key="4">
    <source>
        <dbReference type="ARBA" id="ARBA00023242"/>
    </source>
</evidence>
<dbReference type="GO" id="GO:0032040">
    <property type="term" value="C:small-subunit processome"/>
    <property type="evidence" value="ECO:0007669"/>
    <property type="project" value="TreeGrafter"/>
</dbReference>
<dbReference type="InterPro" id="IPR035371">
    <property type="entry name" value="Nrap_D6"/>
</dbReference>
<dbReference type="InterPro" id="IPR005554">
    <property type="entry name" value="NOL6/Upt22"/>
</dbReference>
<dbReference type="InterPro" id="IPR035368">
    <property type="entry name" value="Nrap_D3"/>
</dbReference>
<dbReference type="InterPro" id="IPR035370">
    <property type="entry name" value="Nrap_D5"/>
</dbReference>
<evidence type="ECO:0000259" key="8">
    <source>
        <dbReference type="Pfam" id="PF17404"/>
    </source>
</evidence>
<feature type="domain" description="Nrap protein" evidence="7">
    <location>
        <begin position="291"/>
        <end position="433"/>
    </location>
</feature>
<dbReference type="GO" id="GO:0032545">
    <property type="term" value="C:CURI complex"/>
    <property type="evidence" value="ECO:0007669"/>
    <property type="project" value="TreeGrafter"/>
</dbReference>
<dbReference type="EMBL" id="QLLG01000042">
    <property type="protein sequence ID" value="RMX69003.1"/>
    <property type="molecule type" value="Genomic_DNA"/>
</dbReference>
<evidence type="ECO:0000259" key="7">
    <source>
        <dbReference type="Pfam" id="PF17403"/>
    </source>
</evidence>
<dbReference type="AlphaFoldDB" id="A0A3M6VS88"/>
<dbReference type="Gene3D" id="3.30.70.3030">
    <property type="match status" value="1"/>
</dbReference>
<comment type="caution">
    <text evidence="12">The sequence shown here is derived from an EMBL/GenBank/DDBJ whole genome shotgun (WGS) entry which is preliminary data.</text>
</comment>
<dbReference type="InterPro" id="IPR035369">
    <property type="entry name" value="Nrap_D4"/>
</dbReference>
<keyword evidence="3 5" id="KW-0694">RNA-binding</keyword>
<dbReference type="Pfam" id="PF17407">
    <property type="entry name" value="Nrap_D6"/>
    <property type="match status" value="1"/>
</dbReference>
<evidence type="ECO:0000256" key="1">
    <source>
        <dbReference type="ARBA" id="ARBA00004604"/>
    </source>
</evidence>
<dbReference type="Proteomes" id="UP000282087">
    <property type="component" value="Unassembled WGS sequence"/>
</dbReference>
<evidence type="ECO:0000259" key="11">
    <source>
        <dbReference type="Pfam" id="PF17407"/>
    </source>
</evidence>